<evidence type="ECO:0000256" key="4">
    <source>
        <dbReference type="ARBA" id="ARBA00023136"/>
    </source>
</evidence>
<dbReference type="PROSITE" id="PS00216">
    <property type="entry name" value="SUGAR_TRANSPORT_1"/>
    <property type="match status" value="1"/>
</dbReference>
<dbReference type="Proteomes" id="UP000694680">
    <property type="component" value="Chromosome 20"/>
</dbReference>
<keyword evidence="3 5" id="KW-1133">Transmembrane helix</keyword>
<evidence type="ECO:0000256" key="5">
    <source>
        <dbReference type="SAM" id="Phobius"/>
    </source>
</evidence>
<feature type="domain" description="Major facilitator superfamily (MFS) profile" evidence="6">
    <location>
        <begin position="21"/>
        <end position="468"/>
    </location>
</feature>
<dbReference type="GO" id="GO:0016020">
    <property type="term" value="C:membrane"/>
    <property type="evidence" value="ECO:0007669"/>
    <property type="project" value="UniProtKB-SubCell"/>
</dbReference>
<sequence>MSNFGQILNEIGGFGLFQKCLVATIFIPGIFTAFDVIGPVFTGMRFPHHCNTDWILKQELNLTKERQRNLTIPLDGNGNFESCRMFTPVGLDFEKQSKCMFDLVCDRSSLIETSQSVYMAGILLGSLVMGPVADRFGRRFTVLLSLLCFLLTGVGVGFTPSIYVYWAVRFFGGISFSGIKGNAFVLGVEWSEPSKFALCTIISHSSFPFGLMILSGVAYLIRNWRILQIVLFSPIILVLGLLYWTLPESARWLITQGRKEEALALIHKAAKMNGRTVSEDLLNNLEFERNAKPTTMLDIFKISYIRKRALIMNSAWFATNLMYFGLSLNVGDFGLNIYLTQLVFALVEFPARFGSLLFPALLWEENFTSRNSIYWRNLHIEITIVAILGKFAASFSLSIIFLYSAELYPTNMRQRCGGLNAVFGSFGALLAPLVSLLEVYHYTVPMLIYGSVPIITGVLCFSAARDLKCELQDYAEQK</sequence>
<reference evidence="7" key="1">
    <citation type="submission" date="2020-06" db="EMBL/GenBank/DDBJ databases">
        <authorList>
            <consortium name="Wellcome Sanger Institute Data Sharing"/>
        </authorList>
    </citation>
    <scope>NUCLEOTIDE SEQUENCE [LARGE SCALE GENOMIC DNA]</scope>
</reference>
<accession>A0A8C5DDU6</accession>
<comment type="subcellular location">
    <subcellularLocation>
        <location evidence="1">Membrane</location>
        <topology evidence="1">Multi-pass membrane protein</topology>
    </subcellularLocation>
</comment>
<protein>
    <submittedName>
        <fullName evidence="7">Solute carrier family 22 member 13b</fullName>
    </submittedName>
</protein>
<dbReference type="PROSITE" id="PS50850">
    <property type="entry name" value="MFS"/>
    <property type="match status" value="1"/>
</dbReference>
<feature type="transmembrane region" description="Helical" evidence="5">
    <location>
        <begin position="196"/>
        <end position="220"/>
    </location>
</feature>
<feature type="transmembrane region" description="Helical" evidence="5">
    <location>
        <begin position="417"/>
        <end position="439"/>
    </location>
</feature>
<feature type="transmembrane region" description="Helical" evidence="5">
    <location>
        <begin position="140"/>
        <end position="158"/>
    </location>
</feature>
<evidence type="ECO:0000259" key="6">
    <source>
        <dbReference type="PROSITE" id="PS50850"/>
    </source>
</evidence>
<dbReference type="SUPFAM" id="SSF103473">
    <property type="entry name" value="MFS general substrate transporter"/>
    <property type="match status" value="1"/>
</dbReference>
<keyword evidence="4 5" id="KW-0472">Membrane</keyword>
<dbReference type="Gene3D" id="1.20.1250.20">
    <property type="entry name" value="MFS general substrate transporter like domains"/>
    <property type="match status" value="1"/>
</dbReference>
<feature type="transmembrane region" description="Helical" evidence="5">
    <location>
        <begin position="384"/>
        <end position="405"/>
    </location>
</feature>
<dbReference type="InterPro" id="IPR020846">
    <property type="entry name" value="MFS_dom"/>
</dbReference>
<reference evidence="7" key="3">
    <citation type="submission" date="2025-09" db="UniProtKB">
        <authorList>
            <consortium name="Ensembl"/>
        </authorList>
    </citation>
    <scope>IDENTIFICATION</scope>
</reference>
<dbReference type="PANTHER" id="PTHR24064">
    <property type="entry name" value="SOLUTE CARRIER FAMILY 22 MEMBER"/>
    <property type="match status" value="1"/>
</dbReference>
<feature type="transmembrane region" description="Helical" evidence="5">
    <location>
        <begin position="309"/>
        <end position="326"/>
    </location>
</feature>
<evidence type="ECO:0000313" key="7">
    <source>
        <dbReference type="Ensembl" id="ENSGWIP00000005198.1"/>
    </source>
</evidence>
<feature type="transmembrane region" description="Helical" evidence="5">
    <location>
        <begin position="226"/>
        <end position="246"/>
    </location>
</feature>
<feature type="transmembrane region" description="Helical" evidence="5">
    <location>
        <begin position="116"/>
        <end position="133"/>
    </location>
</feature>
<feature type="transmembrane region" description="Helical" evidence="5">
    <location>
        <begin position="164"/>
        <end position="184"/>
    </location>
</feature>
<dbReference type="AlphaFoldDB" id="A0A8C5DDU6"/>
<dbReference type="Pfam" id="PF00083">
    <property type="entry name" value="Sugar_tr"/>
    <property type="match status" value="1"/>
</dbReference>
<dbReference type="Ensembl" id="ENSGWIT00000005577.1">
    <property type="protein sequence ID" value="ENSGWIP00000005198.1"/>
    <property type="gene ID" value="ENSGWIG00000002736.1"/>
</dbReference>
<evidence type="ECO:0000256" key="1">
    <source>
        <dbReference type="ARBA" id="ARBA00004141"/>
    </source>
</evidence>
<reference evidence="7" key="2">
    <citation type="submission" date="2025-08" db="UniProtKB">
        <authorList>
            <consortium name="Ensembl"/>
        </authorList>
    </citation>
    <scope>IDENTIFICATION</scope>
</reference>
<keyword evidence="8" id="KW-1185">Reference proteome</keyword>
<dbReference type="GO" id="GO:0022857">
    <property type="term" value="F:transmembrane transporter activity"/>
    <property type="evidence" value="ECO:0007669"/>
    <property type="project" value="InterPro"/>
</dbReference>
<dbReference type="InterPro" id="IPR005829">
    <property type="entry name" value="Sugar_transporter_CS"/>
</dbReference>
<evidence type="ECO:0000256" key="2">
    <source>
        <dbReference type="ARBA" id="ARBA00022692"/>
    </source>
</evidence>
<feature type="transmembrane region" description="Helical" evidence="5">
    <location>
        <begin position="20"/>
        <end position="41"/>
    </location>
</feature>
<dbReference type="InterPro" id="IPR005828">
    <property type="entry name" value="MFS_sugar_transport-like"/>
</dbReference>
<feature type="transmembrane region" description="Helical" evidence="5">
    <location>
        <begin position="446"/>
        <end position="464"/>
    </location>
</feature>
<keyword evidence="2 5" id="KW-0812">Transmembrane</keyword>
<dbReference type="InterPro" id="IPR036259">
    <property type="entry name" value="MFS_trans_sf"/>
</dbReference>
<organism evidence="7 8">
    <name type="scientific">Gouania willdenowi</name>
    <name type="common">Blunt-snouted clingfish</name>
    <name type="synonym">Lepadogaster willdenowi</name>
    <dbReference type="NCBI Taxonomy" id="441366"/>
    <lineage>
        <taxon>Eukaryota</taxon>
        <taxon>Metazoa</taxon>
        <taxon>Chordata</taxon>
        <taxon>Craniata</taxon>
        <taxon>Vertebrata</taxon>
        <taxon>Euteleostomi</taxon>
        <taxon>Actinopterygii</taxon>
        <taxon>Neopterygii</taxon>
        <taxon>Teleostei</taxon>
        <taxon>Neoteleostei</taxon>
        <taxon>Acanthomorphata</taxon>
        <taxon>Ovalentaria</taxon>
        <taxon>Blenniimorphae</taxon>
        <taxon>Blenniiformes</taxon>
        <taxon>Gobiesocoidei</taxon>
        <taxon>Gobiesocidae</taxon>
        <taxon>Gobiesocinae</taxon>
        <taxon>Gouania</taxon>
    </lineage>
</organism>
<name>A0A8C5DDU6_GOUWI</name>
<evidence type="ECO:0000256" key="3">
    <source>
        <dbReference type="ARBA" id="ARBA00022989"/>
    </source>
</evidence>
<proteinExistence type="predicted"/>
<evidence type="ECO:0000313" key="8">
    <source>
        <dbReference type="Proteomes" id="UP000694680"/>
    </source>
</evidence>